<feature type="domain" description="Flagellar hook-length control protein-like C-terminal" evidence="2">
    <location>
        <begin position="407"/>
        <end position="486"/>
    </location>
</feature>
<organism evidence="3 4">
    <name type="scientific">Thalassospira xiamenensis</name>
    <dbReference type="NCBI Taxonomy" id="220697"/>
    <lineage>
        <taxon>Bacteria</taxon>
        <taxon>Pseudomonadati</taxon>
        <taxon>Pseudomonadota</taxon>
        <taxon>Alphaproteobacteria</taxon>
        <taxon>Rhodospirillales</taxon>
        <taxon>Thalassospiraceae</taxon>
        <taxon>Thalassospira</taxon>
    </lineage>
</organism>
<feature type="compositionally biased region" description="Low complexity" evidence="1">
    <location>
        <begin position="487"/>
        <end position="498"/>
    </location>
</feature>
<feature type="region of interest" description="Disordered" evidence="1">
    <location>
        <begin position="46"/>
        <end position="235"/>
    </location>
</feature>
<dbReference type="RefSeq" id="WP_063095160.1">
    <property type="nucleotide sequence ID" value="NZ_DFMA01000015.1"/>
</dbReference>
<feature type="compositionally biased region" description="Low complexity" evidence="1">
    <location>
        <begin position="286"/>
        <end position="319"/>
    </location>
</feature>
<keyword evidence="4" id="KW-1185">Reference proteome</keyword>
<feature type="compositionally biased region" description="Polar residues" evidence="1">
    <location>
        <begin position="359"/>
        <end position="389"/>
    </location>
</feature>
<dbReference type="CDD" id="cd17470">
    <property type="entry name" value="T3SS_Flik_C"/>
    <property type="match status" value="1"/>
</dbReference>
<evidence type="ECO:0000256" key="1">
    <source>
        <dbReference type="SAM" id="MobiDB-lite"/>
    </source>
</evidence>
<sequence length="538" mass="55221">MNSSAIIRSASPTVSIPGQTASASSDVSFGDVMEQITDNWAERNAQVQHDTAKNAQAQIRENIEARRSDTANSKSRDDYTKPDAPRTNTPVNNDDRDRYDDVNAADTGDDAHPARDVADKKGDNTRDDLDETKTASTNDPKEASGGQNEEAANADQPAKVKDETVASADPASQDEQTIDPNMVAVPSVNPAAPPQTSGSTVTQTATGVAGTTAQPVSTNPAQNAEGTTDGLMNSTALSQPAAGATAKSALNGLDGTGSAADDNDSFIAKVVDAMSGEGNSKSGTKTENSGTSTSAANANNSAAQQTPASTGNATAANGTSQAAQQAMAAAANVPNMQPGVQAQTATTGNAATTINATGSGESTSQTANGTLTGNSNLTQGNSAGQTAHTARSAPAQQVQQQVAVHIRNAASEGVDKISVQLRPEHLGRVDVKLEISHDGRVQGVIQADTRETLDMLRQDSRALQQALKDAGLNADSQSFTFEHRNEGGQSQEGNGQSRMANNSGSMPDEGDVMSGAELAEHVAIGYGINPNGLVDIRI</sequence>
<comment type="caution">
    <text evidence="3">The sequence shown here is derived from an EMBL/GenBank/DDBJ whole genome shotgun (WGS) entry which is preliminary data.</text>
</comment>
<feature type="region of interest" description="Disordered" evidence="1">
    <location>
        <begin position="275"/>
        <end position="319"/>
    </location>
</feature>
<feature type="compositionally biased region" description="Polar residues" evidence="1">
    <location>
        <begin position="46"/>
        <end position="59"/>
    </location>
</feature>
<feature type="compositionally biased region" description="Low complexity" evidence="1">
    <location>
        <begin position="180"/>
        <end position="214"/>
    </location>
</feature>
<feature type="compositionally biased region" description="Polar residues" evidence="1">
    <location>
        <begin position="215"/>
        <end position="235"/>
    </location>
</feature>
<evidence type="ECO:0000313" key="4">
    <source>
        <dbReference type="Proteomes" id="UP000076167"/>
    </source>
</evidence>
<feature type="compositionally biased region" description="Basic and acidic residues" evidence="1">
    <location>
        <begin position="61"/>
        <end position="84"/>
    </location>
</feature>
<proteinExistence type="predicted"/>
<dbReference type="Gene3D" id="3.30.750.140">
    <property type="match status" value="1"/>
</dbReference>
<feature type="region of interest" description="Disordered" evidence="1">
    <location>
        <begin position="1"/>
        <end position="27"/>
    </location>
</feature>
<feature type="compositionally biased region" description="Basic and acidic residues" evidence="1">
    <location>
        <begin position="109"/>
        <end position="133"/>
    </location>
</feature>
<evidence type="ECO:0000259" key="2">
    <source>
        <dbReference type="Pfam" id="PF02120"/>
    </source>
</evidence>
<accession>A0ABR5Y404</accession>
<dbReference type="InterPro" id="IPR038610">
    <property type="entry name" value="FliK-like_C_sf"/>
</dbReference>
<feature type="region of interest" description="Disordered" evidence="1">
    <location>
        <begin position="352"/>
        <end position="394"/>
    </location>
</feature>
<protein>
    <recommendedName>
        <fullName evidence="2">Flagellar hook-length control protein-like C-terminal domain-containing protein</fullName>
    </recommendedName>
</protein>
<feature type="region of interest" description="Disordered" evidence="1">
    <location>
        <begin position="483"/>
        <end position="512"/>
    </location>
</feature>
<reference evidence="3 4" key="1">
    <citation type="submission" date="2015-12" db="EMBL/GenBank/DDBJ databases">
        <title>Genome sequence of Thalassospira xiamenensis MCCC 1A03005.</title>
        <authorList>
            <person name="Lu L."/>
            <person name="Lai Q."/>
            <person name="Shao Z."/>
            <person name="Qian P."/>
        </authorList>
    </citation>
    <scope>NUCLEOTIDE SEQUENCE [LARGE SCALE GENOMIC DNA]</scope>
    <source>
        <strain evidence="3 4">MCCC 1A03005</strain>
    </source>
</reference>
<dbReference type="EMBL" id="LPXL01000022">
    <property type="protein sequence ID" value="KZD03762.1"/>
    <property type="molecule type" value="Genomic_DNA"/>
</dbReference>
<gene>
    <name evidence="3" type="ORF">AUP40_16870</name>
</gene>
<name>A0ABR5Y404_9PROT</name>
<dbReference type="Proteomes" id="UP000076167">
    <property type="component" value="Unassembled WGS sequence"/>
</dbReference>
<evidence type="ECO:0000313" key="3">
    <source>
        <dbReference type="EMBL" id="KZD03762.1"/>
    </source>
</evidence>
<dbReference type="InterPro" id="IPR021136">
    <property type="entry name" value="Flagellar_hook_control-like_C"/>
</dbReference>
<dbReference type="Pfam" id="PF02120">
    <property type="entry name" value="Flg_hook"/>
    <property type="match status" value="1"/>
</dbReference>